<dbReference type="AlphaFoldDB" id="A0A1D3K806"/>
<accession>A0A1D3K806</accession>
<evidence type="ECO:0000313" key="2">
    <source>
        <dbReference type="Proteomes" id="UP000245431"/>
    </source>
</evidence>
<evidence type="ECO:0000313" key="1">
    <source>
        <dbReference type="EMBL" id="SBW84385.1"/>
    </source>
</evidence>
<sequence>MKSIPTTSVLEVLPQPSTALPSDEVHAQEIRTSMSVDAITAERHSLTEISKVRYKAGDRAGLAEPSGHYMAGDSAGCTVLDWMTAAERLRFHLLGLALPSFSEERLAARSRIQERIVARKQNALTRYLISSDDQVAGLS</sequence>
<proteinExistence type="predicted"/>
<dbReference type="EMBL" id="LT599584">
    <property type="protein sequence ID" value="SBW84385.1"/>
    <property type="molecule type" value="Genomic_DNA"/>
</dbReference>
<protein>
    <submittedName>
        <fullName evidence="1">Uncharacterized protein</fullName>
    </submittedName>
</protein>
<name>A0A1D3K806_PSEVE</name>
<reference evidence="2" key="1">
    <citation type="submission" date="2016-07" db="EMBL/GenBank/DDBJ databases">
        <authorList>
            <person name="Florea S."/>
            <person name="Webb J.S."/>
            <person name="Jaromczyk J."/>
            <person name="Schardl C.L."/>
        </authorList>
    </citation>
    <scope>NUCLEOTIDE SEQUENCE [LARGE SCALE GENOMIC DNA]</scope>
    <source>
        <strain evidence="2">1YdBTEX2</strain>
    </source>
</reference>
<organism evidence="1 2">
    <name type="scientific">Pseudomonas veronii 1YdBTEX2</name>
    <dbReference type="NCBI Taxonomy" id="1295141"/>
    <lineage>
        <taxon>Bacteria</taxon>
        <taxon>Pseudomonadati</taxon>
        <taxon>Pseudomonadota</taxon>
        <taxon>Gammaproteobacteria</taxon>
        <taxon>Pseudomonadales</taxon>
        <taxon>Pseudomonadaceae</taxon>
        <taxon>Pseudomonas</taxon>
    </lineage>
</organism>
<gene>
    <name evidence="1" type="ORF">PVE_R2G0356</name>
</gene>
<dbReference type="Proteomes" id="UP000245431">
    <property type="component" value="Chromosome PVE_r2"/>
</dbReference>